<keyword evidence="1" id="KW-0812">Transmembrane</keyword>
<evidence type="ECO:0000313" key="2">
    <source>
        <dbReference type="EMBL" id="MBX39452.1"/>
    </source>
</evidence>
<evidence type="ECO:0000256" key="1">
    <source>
        <dbReference type="SAM" id="Phobius"/>
    </source>
</evidence>
<name>A0A2P2NAE7_RHIMU</name>
<sequence length="40" mass="4124">MPGMNMAPAPAPNESALVSPSAVIGFLAFAISLLLVRNRV</sequence>
<keyword evidence="1" id="KW-0472">Membrane</keyword>
<keyword evidence="1" id="KW-1133">Transmembrane helix</keyword>
<proteinExistence type="predicted"/>
<accession>A0A2P2NAE7</accession>
<protein>
    <submittedName>
        <fullName evidence="2">Uncharacterized protein</fullName>
    </submittedName>
</protein>
<reference evidence="2" key="1">
    <citation type="submission" date="2018-02" db="EMBL/GenBank/DDBJ databases">
        <title>Rhizophora mucronata_Transcriptome.</title>
        <authorList>
            <person name="Meera S.P."/>
            <person name="Sreeshan A."/>
            <person name="Augustine A."/>
        </authorList>
    </citation>
    <scope>NUCLEOTIDE SEQUENCE</scope>
    <source>
        <tissue evidence="2">Leaf</tissue>
    </source>
</reference>
<dbReference type="EMBL" id="GGEC01058968">
    <property type="protein sequence ID" value="MBX39452.1"/>
    <property type="molecule type" value="Transcribed_RNA"/>
</dbReference>
<feature type="transmembrane region" description="Helical" evidence="1">
    <location>
        <begin position="16"/>
        <end position="36"/>
    </location>
</feature>
<organism evidence="2">
    <name type="scientific">Rhizophora mucronata</name>
    <name type="common">Asiatic mangrove</name>
    <dbReference type="NCBI Taxonomy" id="61149"/>
    <lineage>
        <taxon>Eukaryota</taxon>
        <taxon>Viridiplantae</taxon>
        <taxon>Streptophyta</taxon>
        <taxon>Embryophyta</taxon>
        <taxon>Tracheophyta</taxon>
        <taxon>Spermatophyta</taxon>
        <taxon>Magnoliopsida</taxon>
        <taxon>eudicotyledons</taxon>
        <taxon>Gunneridae</taxon>
        <taxon>Pentapetalae</taxon>
        <taxon>rosids</taxon>
        <taxon>fabids</taxon>
        <taxon>Malpighiales</taxon>
        <taxon>Rhizophoraceae</taxon>
        <taxon>Rhizophora</taxon>
    </lineage>
</organism>
<dbReference type="AlphaFoldDB" id="A0A2P2NAE7"/>